<dbReference type="InterPro" id="IPR014238">
    <property type="entry name" value="Spore_YlmC/YmxH"/>
</dbReference>
<dbReference type="Proteomes" id="UP000649345">
    <property type="component" value="Unassembled WGS sequence"/>
</dbReference>
<proteinExistence type="predicted"/>
<comment type="caution">
    <text evidence="2">The sequence shown here is derived from an EMBL/GenBank/DDBJ whole genome shotgun (WGS) entry which is preliminary data.</text>
</comment>
<dbReference type="Gene3D" id="2.30.30.240">
    <property type="entry name" value="PRC-barrel domain"/>
    <property type="match status" value="1"/>
</dbReference>
<name>A0A923LCK1_9FIRM</name>
<sequence length="80" mass="9240">MTFCELREKDVINIRDCKRLGCVCDLTFDCKNGCILSLMVSSGEKLWGIFGKEQECEIPWCKIRQIGPDIILVDLDERQK</sequence>
<dbReference type="NCBIfam" id="TIGR02888">
    <property type="entry name" value="spore_YlmC_YmxH"/>
    <property type="match status" value="1"/>
</dbReference>
<evidence type="ECO:0000259" key="1">
    <source>
        <dbReference type="Pfam" id="PF05239"/>
    </source>
</evidence>
<dbReference type="InterPro" id="IPR011033">
    <property type="entry name" value="PRC_barrel-like_sf"/>
</dbReference>
<accession>A0A923LCK1</accession>
<organism evidence="2 3">
    <name type="scientific">Anaerosacchariphilus hominis</name>
    <dbReference type="NCBI Taxonomy" id="2763017"/>
    <lineage>
        <taxon>Bacteria</taxon>
        <taxon>Bacillati</taxon>
        <taxon>Bacillota</taxon>
        <taxon>Clostridia</taxon>
        <taxon>Lachnospirales</taxon>
        <taxon>Lachnospiraceae</taxon>
        <taxon>Anaerosacchariphilus</taxon>
    </lineage>
</organism>
<dbReference type="PANTHER" id="PTHR40061">
    <property type="entry name" value="SPORULATION PROTEIN YLMC-RELATED"/>
    <property type="match status" value="1"/>
</dbReference>
<dbReference type="PANTHER" id="PTHR40061:SF1">
    <property type="entry name" value="SPORULATION PROTEIN YLMC-RELATED"/>
    <property type="match status" value="1"/>
</dbReference>
<evidence type="ECO:0000313" key="2">
    <source>
        <dbReference type="EMBL" id="MBC5660063.1"/>
    </source>
</evidence>
<dbReference type="Pfam" id="PF05239">
    <property type="entry name" value="PRC"/>
    <property type="match status" value="1"/>
</dbReference>
<reference evidence="2" key="1">
    <citation type="submission" date="2020-08" db="EMBL/GenBank/DDBJ databases">
        <title>Genome public.</title>
        <authorList>
            <person name="Liu C."/>
            <person name="Sun Q."/>
        </authorList>
    </citation>
    <scope>NUCLEOTIDE SEQUENCE</scope>
    <source>
        <strain evidence="2">NSJ-68</strain>
    </source>
</reference>
<gene>
    <name evidence="2" type="ORF">H8S44_09790</name>
</gene>
<feature type="domain" description="PRC-barrel" evidence="1">
    <location>
        <begin position="3"/>
        <end position="78"/>
    </location>
</feature>
<dbReference type="SUPFAM" id="SSF50346">
    <property type="entry name" value="PRC-barrel domain"/>
    <property type="match status" value="1"/>
</dbReference>
<protein>
    <submittedName>
        <fullName evidence="2">YlmC/YmxH family sporulation protein</fullName>
    </submittedName>
</protein>
<dbReference type="RefSeq" id="WP_186873510.1">
    <property type="nucleotide sequence ID" value="NZ_JACOOR010000005.1"/>
</dbReference>
<dbReference type="EMBL" id="JACOOR010000005">
    <property type="protein sequence ID" value="MBC5660063.1"/>
    <property type="molecule type" value="Genomic_DNA"/>
</dbReference>
<evidence type="ECO:0000313" key="3">
    <source>
        <dbReference type="Proteomes" id="UP000649345"/>
    </source>
</evidence>
<dbReference type="AlphaFoldDB" id="A0A923LCK1"/>
<dbReference type="InterPro" id="IPR027275">
    <property type="entry name" value="PRC-brl_dom"/>
</dbReference>
<keyword evidence="3" id="KW-1185">Reference proteome</keyword>